<dbReference type="InterPro" id="IPR002110">
    <property type="entry name" value="Ankyrin_rpt"/>
</dbReference>
<evidence type="ECO:0000256" key="3">
    <source>
        <dbReference type="SAM" id="Phobius"/>
    </source>
</evidence>
<proteinExistence type="predicted"/>
<dbReference type="SMART" id="SM00248">
    <property type="entry name" value="ANK"/>
    <property type="match status" value="6"/>
</dbReference>
<dbReference type="PROSITE" id="PS50088">
    <property type="entry name" value="ANK_REPEAT"/>
    <property type="match status" value="1"/>
</dbReference>
<sequence length="645" mass="73777">MGRRNRRQRANERRRKLRTNESESEIVSDEQSRENPYPPSDTDVDEAEARGRQMQNMHNLSEIKVEVPISNARAPEIIEPEIIDRRRKVNSFHKAVLRGDWTSAKTALSSGENIGLIEITERRDTALHIAAATKQTAFVRNVVPHLNTDVLELKNREGYTAFSFAAVSGVVEIAEIMLKQNKNLPTIPNREGKTPLEIAISLGHRKMVEFLYEKTPLEDLKAREYINILLATIHTDMYDIALKILYRQGIQISTTDIRWALKALAGKTLRVHGFQGHRRWERLVSIIATIPCIPYFRRIHSKQEIMKQARELVKVLCDRITSPYSDIYNLTQDAWIFDDAAKFGNVEFLNLLIDHSYPDLFWKFNQNYRSILRLALINRQEKVFSLIYQIGAVKHLITLYRDHAGNNVLHLAGKLASRSRLEIVSGAALQMQREVQWFKEVQKIVPSSFLHMRNNHGLTPRELFSMEHWDLRREGEMWMKNTVSFCLVVATLIATVAFAAAITIPGGNNQESGTPILLKDEWFKVFVISNAVAMFSSTTSIVIYLSILTSPYVEDDFLFSLPAQLMFGLFSVVVSIFCMVLTFSATFFSVYDEENQGPLRGLVAGLACLPVIIYPMLNYKFWNTIVFSTGWTAMLTSQPVGKRLY</sequence>
<feature type="region of interest" description="Disordered" evidence="2">
    <location>
        <begin position="1"/>
        <end position="45"/>
    </location>
</feature>
<gene>
    <name evidence="5" type="ORF">OLEA9_A035071</name>
</gene>
<dbReference type="AlphaFoldDB" id="A0A8S0TD52"/>
<dbReference type="PANTHER" id="PTHR24177:SF292">
    <property type="entry name" value="ANKYRIN REPEAT FAMILY PROTEIN-RELATED"/>
    <property type="match status" value="1"/>
</dbReference>
<evidence type="ECO:0000256" key="2">
    <source>
        <dbReference type="SAM" id="MobiDB-lite"/>
    </source>
</evidence>
<feature type="compositionally biased region" description="Basic residues" evidence="2">
    <location>
        <begin position="1"/>
        <end position="17"/>
    </location>
</feature>
<dbReference type="SUPFAM" id="SSF48403">
    <property type="entry name" value="Ankyrin repeat"/>
    <property type="match status" value="1"/>
</dbReference>
<organism evidence="5 6">
    <name type="scientific">Olea europaea subsp. europaea</name>
    <dbReference type="NCBI Taxonomy" id="158383"/>
    <lineage>
        <taxon>Eukaryota</taxon>
        <taxon>Viridiplantae</taxon>
        <taxon>Streptophyta</taxon>
        <taxon>Embryophyta</taxon>
        <taxon>Tracheophyta</taxon>
        <taxon>Spermatophyta</taxon>
        <taxon>Magnoliopsida</taxon>
        <taxon>eudicotyledons</taxon>
        <taxon>Gunneridae</taxon>
        <taxon>Pentapetalae</taxon>
        <taxon>asterids</taxon>
        <taxon>lamiids</taxon>
        <taxon>Lamiales</taxon>
        <taxon>Oleaceae</taxon>
        <taxon>Oleeae</taxon>
        <taxon>Olea</taxon>
    </lineage>
</organism>
<evidence type="ECO:0000313" key="6">
    <source>
        <dbReference type="Proteomes" id="UP000594638"/>
    </source>
</evidence>
<protein>
    <submittedName>
        <fullName evidence="5">Ankyrin repeat-containing At5g02620-like</fullName>
    </submittedName>
</protein>
<dbReference type="EMBL" id="CACTIH010005785">
    <property type="protein sequence ID" value="CAA3001844.1"/>
    <property type="molecule type" value="Genomic_DNA"/>
</dbReference>
<dbReference type="Gene3D" id="1.25.40.20">
    <property type="entry name" value="Ankyrin repeat-containing domain"/>
    <property type="match status" value="2"/>
</dbReference>
<feature type="transmembrane region" description="Helical" evidence="3">
    <location>
        <begin position="482"/>
        <end position="502"/>
    </location>
</feature>
<feature type="transmembrane region" description="Helical" evidence="3">
    <location>
        <begin position="522"/>
        <end position="545"/>
    </location>
</feature>
<dbReference type="GO" id="GO:0016020">
    <property type="term" value="C:membrane"/>
    <property type="evidence" value="ECO:0007669"/>
    <property type="project" value="TreeGrafter"/>
</dbReference>
<evidence type="ECO:0000259" key="4">
    <source>
        <dbReference type="Pfam" id="PF13962"/>
    </source>
</evidence>
<dbReference type="Pfam" id="PF12796">
    <property type="entry name" value="Ank_2"/>
    <property type="match status" value="1"/>
</dbReference>
<comment type="caution">
    <text evidence="5">The sequence shown here is derived from an EMBL/GenBank/DDBJ whole genome shotgun (WGS) entry which is preliminary data.</text>
</comment>
<keyword evidence="3" id="KW-0472">Membrane</keyword>
<feature type="domain" description="PGG" evidence="4">
    <location>
        <begin position="477"/>
        <end position="588"/>
    </location>
</feature>
<dbReference type="Gramene" id="OE9A035071T1">
    <property type="protein sequence ID" value="OE9A035071C1"/>
    <property type="gene ID" value="OE9A035071"/>
</dbReference>
<dbReference type="PANTHER" id="PTHR24177">
    <property type="entry name" value="CASKIN"/>
    <property type="match status" value="1"/>
</dbReference>
<feature type="transmembrane region" description="Helical" evidence="3">
    <location>
        <begin position="565"/>
        <end position="591"/>
    </location>
</feature>
<feature type="repeat" description="ANK" evidence="1">
    <location>
        <begin position="191"/>
        <end position="214"/>
    </location>
</feature>
<keyword evidence="1" id="KW-0040">ANK repeat</keyword>
<dbReference type="OrthoDB" id="1921232at2759"/>
<keyword evidence="6" id="KW-1185">Reference proteome</keyword>
<dbReference type="PROSITE" id="PS50297">
    <property type="entry name" value="ANK_REP_REGION"/>
    <property type="match status" value="1"/>
</dbReference>
<accession>A0A8S0TD52</accession>
<dbReference type="Pfam" id="PF13962">
    <property type="entry name" value="PGG"/>
    <property type="match status" value="1"/>
</dbReference>
<dbReference type="Proteomes" id="UP000594638">
    <property type="component" value="Unassembled WGS sequence"/>
</dbReference>
<feature type="transmembrane region" description="Helical" evidence="3">
    <location>
        <begin position="597"/>
        <end position="617"/>
    </location>
</feature>
<evidence type="ECO:0000313" key="5">
    <source>
        <dbReference type="EMBL" id="CAA3001844.1"/>
    </source>
</evidence>
<dbReference type="InterPro" id="IPR036770">
    <property type="entry name" value="Ankyrin_rpt-contain_sf"/>
</dbReference>
<keyword evidence="3" id="KW-1133">Transmembrane helix</keyword>
<reference evidence="5 6" key="1">
    <citation type="submission" date="2019-12" db="EMBL/GenBank/DDBJ databases">
        <authorList>
            <person name="Alioto T."/>
            <person name="Alioto T."/>
            <person name="Gomez Garrido J."/>
        </authorList>
    </citation>
    <scope>NUCLEOTIDE SEQUENCE [LARGE SCALE GENOMIC DNA]</scope>
</reference>
<evidence type="ECO:0000256" key="1">
    <source>
        <dbReference type="PROSITE-ProRule" id="PRU00023"/>
    </source>
</evidence>
<dbReference type="InterPro" id="IPR026961">
    <property type="entry name" value="PGG_dom"/>
</dbReference>
<name>A0A8S0TD52_OLEEU</name>
<keyword evidence="3" id="KW-0812">Transmembrane</keyword>